<name>A0A977KLQ1_9CAUD</name>
<dbReference type="PROSITE" id="PS00028">
    <property type="entry name" value="ZINC_FINGER_C2H2_1"/>
    <property type="match status" value="1"/>
</dbReference>
<evidence type="ECO:0000313" key="3">
    <source>
        <dbReference type="Proteomes" id="UP001064297"/>
    </source>
</evidence>
<dbReference type="Proteomes" id="UP001064297">
    <property type="component" value="Segment"/>
</dbReference>
<dbReference type="EMBL" id="OP297535">
    <property type="protein sequence ID" value="UXE03774.1"/>
    <property type="molecule type" value="Genomic_DNA"/>
</dbReference>
<accession>A0A977KLQ1</accession>
<organism evidence="2 3">
    <name type="scientific">Gordonia phage ObLaDi</name>
    <dbReference type="NCBI Taxonomy" id="2978487"/>
    <lineage>
        <taxon>Viruses</taxon>
        <taxon>Duplodnaviria</taxon>
        <taxon>Heunggongvirae</taxon>
        <taxon>Uroviricota</taxon>
        <taxon>Caudoviricetes</taxon>
        <taxon>Kruegerviridae</taxon>
        <taxon>Cafassovirus</taxon>
        <taxon>Cafassovirus obladi</taxon>
    </lineage>
</organism>
<feature type="domain" description="C2H2-type" evidence="1">
    <location>
        <begin position="37"/>
        <end position="58"/>
    </location>
</feature>
<dbReference type="InterPro" id="IPR058158">
    <property type="entry name" value="Phage_zn-bd_3"/>
</dbReference>
<reference evidence="2" key="1">
    <citation type="submission" date="2022-08" db="EMBL/GenBank/DDBJ databases">
        <authorList>
            <person name="Abuwarda M.A."/>
            <person name="Alvarez A."/>
            <person name="Batteikh M."/>
            <person name="Baughman A.P."/>
            <person name="Chavez V."/>
            <person name="Cheng C."/>
            <person name="Cosentino E.J."/>
            <person name="Di Blasi D.L."/>
            <person name="Dooley N.L."/>
            <person name="Empson B.M."/>
            <person name="Erfanian K."/>
            <person name="Esparza P.D."/>
            <person name="Fleming H.S."/>
            <person name="Ghannam M.S."/>
            <person name="Gibbons A.C."/>
            <person name="Gonzalez C."/>
            <person name="Huq N.E."/>
            <person name="Jin K."/>
            <person name="Kamarzar M."/>
            <person name="Khaine A."/>
            <person name="Krug K.R."/>
            <person name="Lee A."/>
            <person name="Liao S."/>
            <person name="Light I."/>
            <person name="Ma Y."/>
            <person name="Magaling J.M."/>
            <person name="McLinden K.C."/>
            <person name="Melkote A."/>
            <person name="Montoya Serpas C.A."/>
            <person name="Niazmandi K."/>
            <person name="Ostroske E.C."/>
            <person name="Paek B.H."/>
            <person name="Rajiv S."/>
            <person name="Santos C.E."/>
            <person name="Semaan S.A."/>
            <person name="Senthilvelan J."/>
            <person name="Sheppy T.E."/>
            <person name="Stephenson J.C."/>
            <person name="Tenney M.E."/>
            <person name="Teoh N."/>
            <person name="Thorp J.P."/>
            <person name="Turon Font G."/>
            <person name="Uvarov E.V."/>
            <person name="Verpukhovskiy P."/>
            <person name="Wang J."/>
            <person name="Whang A.Y."/>
            <person name="Wright N.E."/>
            <person name="Wu M."/>
            <person name="Zhuang C."/>
            <person name="Bruns J.A."/>
            <person name="Chai A.E."/>
            <person name="Parikh H."/>
            <person name="Zorawik M."/>
            <person name="Garza D.R."/>
            <person name="Ngo R.T."/>
            <person name="Reddi K."/>
            <person name="Garcia-Vedrenne A.E."/>
            <person name="Freise A.C."/>
            <person name="Balish M.F."/>
            <person name="Garlena R.A."/>
            <person name="Russell D.A."/>
            <person name="Jacobs-Sera D."/>
            <person name="Hatfull G.F."/>
        </authorList>
    </citation>
    <scope>NUCLEOTIDE SEQUENCE</scope>
</reference>
<protein>
    <recommendedName>
        <fullName evidence="1">C2H2-type domain-containing protein</fullName>
    </recommendedName>
</protein>
<dbReference type="Pfam" id="PF24071">
    <property type="entry name" value="Phage_zn_bind_3"/>
    <property type="match status" value="1"/>
</dbReference>
<evidence type="ECO:0000313" key="2">
    <source>
        <dbReference type="EMBL" id="UXE03774.1"/>
    </source>
</evidence>
<gene>
    <name evidence="2" type="primary">51</name>
    <name evidence="2" type="ORF">SEA_OBLADI_51</name>
</gene>
<dbReference type="InterPro" id="IPR013087">
    <property type="entry name" value="Znf_C2H2_type"/>
</dbReference>
<sequence>MSVEPMLPGTEAGGRPRGAIVMPCCGNWLLNVGVHHCTFCHHTFVGVAAFRCHRKAGHCYSPRDVGLIPALKAFPAWMKGPR</sequence>
<keyword evidence="3" id="KW-1185">Reference proteome</keyword>
<proteinExistence type="predicted"/>
<evidence type="ECO:0000259" key="1">
    <source>
        <dbReference type="PROSITE" id="PS00028"/>
    </source>
</evidence>